<comment type="caution">
    <text evidence="2">The sequence shown here is derived from an EMBL/GenBank/DDBJ whole genome shotgun (WGS) entry which is preliminary data.</text>
</comment>
<dbReference type="SUPFAM" id="SSF51182">
    <property type="entry name" value="RmlC-like cupins"/>
    <property type="match status" value="1"/>
</dbReference>
<protein>
    <recommendedName>
        <fullName evidence="1">Cupin type-2 domain-containing protein</fullName>
    </recommendedName>
</protein>
<name>A0ABP6ZA84_9ACTN</name>
<organism evidence="2 3">
    <name type="scientific">Kineosporia mesophila</name>
    <dbReference type="NCBI Taxonomy" id="566012"/>
    <lineage>
        <taxon>Bacteria</taxon>
        <taxon>Bacillati</taxon>
        <taxon>Actinomycetota</taxon>
        <taxon>Actinomycetes</taxon>
        <taxon>Kineosporiales</taxon>
        <taxon>Kineosporiaceae</taxon>
        <taxon>Kineosporia</taxon>
    </lineage>
</organism>
<reference evidence="3" key="1">
    <citation type="journal article" date="2019" name="Int. J. Syst. Evol. Microbiol.">
        <title>The Global Catalogue of Microorganisms (GCM) 10K type strain sequencing project: providing services to taxonomists for standard genome sequencing and annotation.</title>
        <authorList>
            <consortium name="The Broad Institute Genomics Platform"/>
            <consortium name="The Broad Institute Genome Sequencing Center for Infectious Disease"/>
            <person name="Wu L."/>
            <person name="Ma J."/>
        </authorList>
    </citation>
    <scope>NUCLEOTIDE SEQUENCE [LARGE SCALE GENOMIC DNA]</scope>
    <source>
        <strain evidence="3">JCM 16902</strain>
    </source>
</reference>
<sequence length="135" mass="14390">MASLDRITVALGTSQVELLAGQGNVQVSAVHRAGEGTAGSYGLGRARLLTTGNRRLQPMLYAGDNTDPGEFYQHAEDEFIHVTDGKVLVDLGPDGIEPLGPGDSLYLSGGTPHRWSTGGPEVYRLFIVKENPDAR</sequence>
<dbReference type="CDD" id="cd02209">
    <property type="entry name" value="cupin_XRE_C"/>
    <property type="match status" value="1"/>
</dbReference>
<evidence type="ECO:0000313" key="3">
    <source>
        <dbReference type="Proteomes" id="UP001501074"/>
    </source>
</evidence>
<dbReference type="Proteomes" id="UP001501074">
    <property type="component" value="Unassembled WGS sequence"/>
</dbReference>
<dbReference type="Gene3D" id="2.60.120.10">
    <property type="entry name" value="Jelly Rolls"/>
    <property type="match status" value="1"/>
</dbReference>
<accession>A0ABP6ZA84</accession>
<evidence type="ECO:0000259" key="1">
    <source>
        <dbReference type="Pfam" id="PF07883"/>
    </source>
</evidence>
<dbReference type="InterPro" id="IPR013096">
    <property type="entry name" value="Cupin_2"/>
</dbReference>
<feature type="domain" description="Cupin type-2" evidence="1">
    <location>
        <begin position="71"/>
        <end position="127"/>
    </location>
</feature>
<dbReference type="InterPro" id="IPR011051">
    <property type="entry name" value="RmlC_Cupin_sf"/>
</dbReference>
<proteinExistence type="predicted"/>
<dbReference type="EMBL" id="BAAAZO010000002">
    <property type="protein sequence ID" value="GAA3599943.1"/>
    <property type="molecule type" value="Genomic_DNA"/>
</dbReference>
<keyword evidence="3" id="KW-1185">Reference proteome</keyword>
<dbReference type="InterPro" id="IPR014710">
    <property type="entry name" value="RmlC-like_jellyroll"/>
</dbReference>
<gene>
    <name evidence="2" type="ORF">GCM10022223_14310</name>
</gene>
<evidence type="ECO:0000313" key="2">
    <source>
        <dbReference type="EMBL" id="GAA3599943.1"/>
    </source>
</evidence>
<dbReference type="Pfam" id="PF07883">
    <property type="entry name" value="Cupin_2"/>
    <property type="match status" value="1"/>
</dbReference>